<proteinExistence type="predicted"/>
<dbReference type="InterPro" id="IPR035994">
    <property type="entry name" value="Nucleoside_phosphorylase_sf"/>
</dbReference>
<gene>
    <name evidence="1" type="ORF">BKA55DRAFT_581146</name>
</gene>
<dbReference type="GeneID" id="70223980"/>
<evidence type="ECO:0000313" key="1">
    <source>
        <dbReference type="EMBL" id="KAH7231612.1"/>
    </source>
</evidence>
<protein>
    <submittedName>
        <fullName evidence="1">Nucleoside phosphorylase domain-containing protein</fullName>
    </submittedName>
</protein>
<reference evidence="1" key="1">
    <citation type="journal article" date="2021" name="Nat. Commun.">
        <title>Genetic determinants of endophytism in the Arabidopsis root mycobiome.</title>
        <authorList>
            <person name="Mesny F."/>
            <person name="Miyauchi S."/>
            <person name="Thiergart T."/>
            <person name="Pickel B."/>
            <person name="Atanasova L."/>
            <person name="Karlsson M."/>
            <person name="Huettel B."/>
            <person name="Barry K.W."/>
            <person name="Haridas S."/>
            <person name="Chen C."/>
            <person name="Bauer D."/>
            <person name="Andreopoulos W."/>
            <person name="Pangilinan J."/>
            <person name="LaButti K."/>
            <person name="Riley R."/>
            <person name="Lipzen A."/>
            <person name="Clum A."/>
            <person name="Drula E."/>
            <person name="Henrissat B."/>
            <person name="Kohler A."/>
            <person name="Grigoriev I.V."/>
            <person name="Martin F.M."/>
            <person name="Hacquard S."/>
        </authorList>
    </citation>
    <scope>NUCLEOTIDE SEQUENCE</scope>
    <source>
        <strain evidence="1">MPI-CAGE-AT-0023</strain>
    </source>
</reference>
<sequence length="710" mass="78222">MDTKVRVLLKEIERQLEITLKTPEHNHGSANSGVTTPQMSQRYRSELEQLCEYLSGSIAVQLSLPSDSPPAIQLCLWGIPAFCRSPSKVLDPIDLKQECLQIQGACGFTGQVIHTNDIWDSQQLHDWAAEKRSSLLMIQGTYGSVQRLKRFSAELYEYINGKQPIVAIFQCPSSSDFFDSFGEQELLRQLALQALQRVPVAPPFFFLAEMLPKFLKASTCKDWFSILENIFEAFPTLIVMVVVSVLGEAAENAKAWPGYFEKTIAQLQESSSTCLRVLLIATSPLWSTSDASPLLLVGPAPSTDPDCNMSGIFDVPREHNLPIYLPVRNQGGPEAVQPLESGQGETIQNEVVPGMPPQETYKEARPNSNRLTSTPINPPRIEIAILCALPLEADAVETLFDTQWSGGYNRSSGDKNTYSLGVIGRHGIALVHMPGMGICYAAIVAAYCSATFPNISLALVVGICGGVPFTQDGAEILLGDVAISEGLVRYDFGRQYPEGFVRKNSVSESARKPPPEILGYLAKLKGASARKRLRERTASHLATLKREDKAVATYPGIENDILFESEYRHRHQGSLCGICGSSTGLICEQARSSNCKELMCDNQRSIPRRRQQEAQDKPSHHKQPYPAVHIGKFASGDKVMKSGEDRDRIACSEGIIAFEMEGAGAWDTVPCVIIKGICDYSDSHKDKRWQEYAAITAAACTKAFLEGWRQ</sequence>
<dbReference type="SUPFAM" id="SSF53167">
    <property type="entry name" value="Purine and uridine phosphorylases"/>
    <property type="match status" value="1"/>
</dbReference>
<dbReference type="OrthoDB" id="20872at2759"/>
<dbReference type="RefSeq" id="XP_046043549.1">
    <property type="nucleotide sequence ID" value="XM_046194026.1"/>
</dbReference>
<dbReference type="GO" id="GO:0009116">
    <property type="term" value="P:nucleoside metabolic process"/>
    <property type="evidence" value="ECO:0007669"/>
    <property type="project" value="InterPro"/>
</dbReference>
<dbReference type="PANTHER" id="PTHR46082">
    <property type="entry name" value="ATP/GTP-BINDING PROTEIN-RELATED"/>
    <property type="match status" value="1"/>
</dbReference>
<dbReference type="Gene3D" id="3.40.50.1580">
    <property type="entry name" value="Nucleoside phosphorylase domain"/>
    <property type="match status" value="1"/>
</dbReference>
<dbReference type="AlphaFoldDB" id="A0A9P9JNG6"/>
<organism evidence="1 2">
    <name type="scientific">Fusarium redolens</name>
    <dbReference type="NCBI Taxonomy" id="48865"/>
    <lineage>
        <taxon>Eukaryota</taxon>
        <taxon>Fungi</taxon>
        <taxon>Dikarya</taxon>
        <taxon>Ascomycota</taxon>
        <taxon>Pezizomycotina</taxon>
        <taxon>Sordariomycetes</taxon>
        <taxon>Hypocreomycetidae</taxon>
        <taxon>Hypocreales</taxon>
        <taxon>Nectriaceae</taxon>
        <taxon>Fusarium</taxon>
        <taxon>Fusarium redolens species complex</taxon>
    </lineage>
</organism>
<comment type="caution">
    <text evidence="1">The sequence shown here is derived from an EMBL/GenBank/DDBJ whole genome shotgun (WGS) entry which is preliminary data.</text>
</comment>
<dbReference type="GO" id="GO:0003824">
    <property type="term" value="F:catalytic activity"/>
    <property type="evidence" value="ECO:0007669"/>
    <property type="project" value="InterPro"/>
</dbReference>
<dbReference type="InterPro" id="IPR053137">
    <property type="entry name" value="NLR-like"/>
</dbReference>
<name>A0A9P9JNG6_FUSRE</name>
<dbReference type="PANTHER" id="PTHR46082:SF6">
    <property type="entry name" value="AAA+ ATPASE DOMAIN-CONTAINING PROTEIN-RELATED"/>
    <property type="match status" value="1"/>
</dbReference>
<accession>A0A9P9JNG6</accession>
<keyword evidence="2" id="KW-1185">Reference proteome</keyword>
<dbReference type="EMBL" id="JAGMUX010000020">
    <property type="protein sequence ID" value="KAH7231612.1"/>
    <property type="molecule type" value="Genomic_DNA"/>
</dbReference>
<dbReference type="Proteomes" id="UP000720189">
    <property type="component" value="Unassembled WGS sequence"/>
</dbReference>
<evidence type="ECO:0000313" key="2">
    <source>
        <dbReference type="Proteomes" id="UP000720189"/>
    </source>
</evidence>